<proteinExistence type="predicted"/>
<dbReference type="AlphaFoldDB" id="A0A543J4Q6"/>
<comment type="caution">
    <text evidence="2">The sequence shown here is derived from an EMBL/GenBank/DDBJ whole genome shotgun (WGS) entry which is preliminary data.</text>
</comment>
<evidence type="ECO:0000256" key="1">
    <source>
        <dbReference type="SAM" id="MobiDB-lite"/>
    </source>
</evidence>
<keyword evidence="3" id="KW-1185">Reference proteome</keyword>
<accession>A0A543J4Q6</accession>
<protein>
    <submittedName>
        <fullName evidence="2">Uncharacterized protein</fullName>
    </submittedName>
</protein>
<dbReference type="RefSeq" id="WP_141974648.1">
    <property type="nucleotide sequence ID" value="NZ_VFPP01000001.1"/>
</dbReference>
<dbReference type="NCBIfam" id="NF040572">
    <property type="entry name" value="heme_bind_FMP"/>
    <property type="match status" value="1"/>
</dbReference>
<organism evidence="2 3">
    <name type="scientific">Saccharothrix saharensis</name>
    <dbReference type="NCBI Taxonomy" id="571190"/>
    <lineage>
        <taxon>Bacteria</taxon>
        <taxon>Bacillati</taxon>
        <taxon>Actinomycetota</taxon>
        <taxon>Actinomycetes</taxon>
        <taxon>Pseudonocardiales</taxon>
        <taxon>Pseudonocardiaceae</taxon>
        <taxon>Saccharothrix</taxon>
    </lineage>
</organism>
<dbReference type="Proteomes" id="UP000316628">
    <property type="component" value="Unassembled WGS sequence"/>
</dbReference>
<reference evidence="2 3" key="1">
    <citation type="submission" date="2019-06" db="EMBL/GenBank/DDBJ databases">
        <title>Sequencing the genomes of 1000 actinobacteria strains.</title>
        <authorList>
            <person name="Klenk H.-P."/>
        </authorList>
    </citation>
    <scope>NUCLEOTIDE SEQUENCE [LARGE SCALE GENOMIC DNA]</scope>
    <source>
        <strain evidence="2 3">DSM 45456</strain>
    </source>
</reference>
<dbReference type="EMBL" id="VFPP01000001">
    <property type="protein sequence ID" value="TQM77814.1"/>
    <property type="molecule type" value="Genomic_DNA"/>
</dbReference>
<evidence type="ECO:0000313" key="3">
    <source>
        <dbReference type="Proteomes" id="UP000316628"/>
    </source>
</evidence>
<dbReference type="InterPro" id="IPR047975">
    <property type="entry name" value="Heme_bind_FMP"/>
</dbReference>
<gene>
    <name evidence="2" type="ORF">FHX81_0051</name>
</gene>
<feature type="region of interest" description="Disordered" evidence="1">
    <location>
        <begin position="135"/>
        <end position="158"/>
    </location>
</feature>
<dbReference type="OrthoDB" id="118689at2"/>
<evidence type="ECO:0000313" key="2">
    <source>
        <dbReference type="EMBL" id="TQM77814.1"/>
    </source>
</evidence>
<sequence>MPLKAQIADLSRFQQLLIGTWTNQDLPGTGKGGPDSPYSYNVMPLPQQSPQNGKNLGYILKNFTYYETIQFKGMADIASPVEAPNRGGTYQQSPYVVFYDQQIRFAEGPGIGTIVHEENGAWLHLQTEKQQIGPYPYPTDNPALEPGDPEPQPPTQTACKQISVPHGVSVLALGSCEDGLFAPLIPDAAPPLPTPAGLDTSPYGDTLTTPDNYQNPQPALTEHITLPLQAAILDLVAAGHGITNHIHCQVDTGNGGAVMNIPFEKRRAAIVGYGADYWLMSLDGGNNYDILAYTQRIVLEILLGDVTYTFPHPTSNVLTRVQPR</sequence>
<name>A0A543J4Q6_9PSEU</name>